<dbReference type="PIRSF" id="PIRSF006324">
    <property type="entry name" value="LeuE"/>
    <property type="match status" value="1"/>
</dbReference>
<dbReference type="EMBL" id="JAVDPW010000009">
    <property type="protein sequence ID" value="MDR6292533.1"/>
    <property type="molecule type" value="Genomic_DNA"/>
</dbReference>
<evidence type="ECO:0000256" key="1">
    <source>
        <dbReference type="ARBA" id="ARBA00004651"/>
    </source>
</evidence>
<evidence type="ECO:0000256" key="2">
    <source>
        <dbReference type="ARBA" id="ARBA00022475"/>
    </source>
</evidence>
<organism evidence="7 8">
    <name type="scientific">Inquilinus ginsengisoli</name>
    <dbReference type="NCBI Taxonomy" id="363840"/>
    <lineage>
        <taxon>Bacteria</taxon>
        <taxon>Pseudomonadati</taxon>
        <taxon>Pseudomonadota</taxon>
        <taxon>Alphaproteobacteria</taxon>
        <taxon>Rhodospirillales</taxon>
        <taxon>Rhodospirillaceae</taxon>
        <taxon>Inquilinus</taxon>
    </lineage>
</organism>
<name>A0ABU1JV94_9PROT</name>
<keyword evidence="5 6" id="KW-0472">Membrane</keyword>
<accession>A0ABU1JV94</accession>
<evidence type="ECO:0000256" key="5">
    <source>
        <dbReference type="ARBA" id="ARBA00023136"/>
    </source>
</evidence>
<comment type="subcellular location">
    <subcellularLocation>
        <location evidence="1">Cell membrane</location>
        <topology evidence="1">Multi-pass membrane protein</topology>
    </subcellularLocation>
</comment>
<evidence type="ECO:0000256" key="4">
    <source>
        <dbReference type="ARBA" id="ARBA00022989"/>
    </source>
</evidence>
<dbReference type="PANTHER" id="PTHR30086">
    <property type="entry name" value="ARGININE EXPORTER PROTEIN ARGO"/>
    <property type="match status" value="1"/>
</dbReference>
<dbReference type="Pfam" id="PF01810">
    <property type="entry name" value="LysE"/>
    <property type="match status" value="1"/>
</dbReference>
<dbReference type="Proteomes" id="UP001262410">
    <property type="component" value="Unassembled WGS sequence"/>
</dbReference>
<keyword evidence="2" id="KW-1003">Cell membrane</keyword>
<keyword evidence="8" id="KW-1185">Reference proteome</keyword>
<proteinExistence type="predicted"/>
<feature type="transmembrane region" description="Helical" evidence="6">
    <location>
        <begin position="179"/>
        <end position="200"/>
    </location>
</feature>
<evidence type="ECO:0000313" key="8">
    <source>
        <dbReference type="Proteomes" id="UP001262410"/>
    </source>
</evidence>
<comment type="caution">
    <text evidence="7">The sequence shown here is derived from an EMBL/GenBank/DDBJ whole genome shotgun (WGS) entry which is preliminary data.</text>
</comment>
<feature type="transmembrane region" description="Helical" evidence="6">
    <location>
        <begin position="40"/>
        <end position="65"/>
    </location>
</feature>
<keyword evidence="4 6" id="KW-1133">Transmembrane helix</keyword>
<reference evidence="7 8" key="1">
    <citation type="submission" date="2023-07" db="EMBL/GenBank/DDBJ databases">
        <title>Sorghum-associated microbial communities from plants grown in Nebraska, USA.</title>
        <authorList>
            <person name="Schachtman D."/>
        </authorList>
    </citation>
    <scope>NUCLEOTIDE SEQUENCE [LARGE SCALE GENOMIC DNA]</scope>
    <source>
        <strain evidence="7 8">584</strain>
    </source>
</reference>
<keyword evidence="3 6" id="KW-0812">Transmembrane</keyword>
<sequence>MSVEIYLTYIAACVLIAIIPGPSVSLIIANSLTHGTRAGLLNIAGGQLGLLAMLGVLTVGLAAVVEAMGVWFDWLRLAGAAYLVWIGWKLLRAPDALAEGTQAKPPRGGFFLQGLLVALSNPKMLLFFGAFIPQFVQPGGNQSAQVLLLGATALVVAALSDGMYAVLTGRAGKMLSRRRVRLVSRTGGVCLIGGGVWLALARAR</sequence>
<evidence type="ECO:0000256" key="3">
    <source>
        <dbReference type="ARBA" id="ARBA00022692"/>
    </source>
</evidence>
<feature type="transmembrane region" description="Helical" evidence="6">
    <location>
        <begin position="6"/>
        <end position="28"/>
    </location>
</feature>
<feature type="transmembrane region" description="Helical" evidence="6">
    <location>
        <begin position="71"/>
        <end position="88"/>
    </location>
</feature>
<feature type="transmembrane region" description="Helical" evidence="6">
    <location>
        <begin position="109"/>
        <end position="132"/>
    </location>
</feature>
<evidence type="ECO:0000313" key="7">
    <source>
        <dbReference type="EMBL" id="MDR6292533.1"/>
    </source>
</evidence>
<evidence type="ECO:0000256" key="6">
    <source>
        <dbReference type="SAM" id="Phobius"/>
    </source>
</evidence>
<protein>
    <submittedName>
        <fullName evidence="7">Threonine/homoserine/homoserine lactone efflux protein</fullName>
    </submittedName>
</protein>
<dbReference type="InterPro" id="IPR001123">
    <property type="entry name" value="LeuE-type"/>
</dbReference>
<dbReference type="PANTHER" id="PTHR30086:SF20">
    <property type="entry name" value="ARGININE EXPORTER PROTEIN ARGO-RELATED"/>
    <property type="match status" value="1"/>
</dbReference>
<dbReference type="RefSeq" id="WP_309798718.1">
    <property type="nucleotide sequence ID" value="NZ_JAVDPW010000009.1"/>
</dbReference>
<feature type="transmembrane region" description="Helical" evidence="6">
    <location>
        <begin position="144"/>
        <end position="167"/>
    </location>
</feature>
<gene>
    <name evidence="7" type="ORF">E9232_005073</name>
</gene>